<dbReference type="GO" id="GO:0003725">
    <property type="term" value="F:double-stranded RNA binding"/>
    <property type="evidence" value="ECO:0007669"/>
    <property type="project" value="InterPro"/>
</dbReference>
<dbReference type="SUPFAM" id="SSF55821">
    <property type="entry name" value="YrdC/RibB"/>
    <property type="match status" value="1"/>
</dbReference>
<comment type="caution">
    <text evidence="2">The sequence shown here is derived from an EMBL/GenBank/DDBJ whole genome shotgun (WGS) entry which is preliminary data.</text>
</comment>
<dbReference type="RefSeq" id="WP_107035976.1">
    <property type="nucleotide sequence ID" value="NZ_CAOLHR010000008.1"/>
</dbReference>
<dbReference type="InterPro" id="IPR017945">
    <property type="entry name" value="DHBP_synth_RibB-like_a/b_dom"/>
</dbReference>
<evidence type="ECO:0000259" key="1">
    <source>
        <dbReference type="PROSITE" id="PS51163"/>
    </source>
</evidence>
<gene>
    <name evidence="2" type="ORF">C5O25_06740</name>
</gene>
<dbReference type="Gene3D" id="3.90.870.10">
    <property type="entry name" value="DHBP synthase"/>
    <property type="match status" value="1"/>
</dbReference>
<dbReference type="EMBL" id="PUBV01000011">
    <property type="protein sequence ID" value="PWB07601.1"/>
    <property type="molecule type" value="Genomic_DNA"/>
</dbReference>
<proteinExistence type="predicted"/>
<protein>
    <submittedName>
        <fullName evidence="2">Threonylcarbamoyl-AMP synthase</fullName>
    </submittedName>
</protein>
<dbReference type="PROSITE" id="PS51163">
    <property type="entry name" value="YRDC"/>
    <property type="match status" value="1"/>
</dbReference>
<dbReference type="InterPro" id="IPR052532">
    <property type="entry name" value="SUA5_domain"/>
</dbReference>
<organism evidence="2 3">
    <name type="scientific">Paramuribaculum intestinale</name>
    <dbReference type="NCBI Taxonomy" id="2094151"/>
    <lineage>
        <taxon>Bacteria</taxon>
        <taxon>Pseudomonadati</taxon>
        <taxon>Bacteroidota</taxon>
        <taxon>Bacteroidia</taxon>
        <taxon>Bacteroidales</taxon>
        <taxon>Muribaculaceae</taxon>
        <taxon>Paramuribaculum</taxon>
    </lineage>
</organism>
<reference evidence="3" key="1">
    <citation type="submission" date="2018-02" db="EMBL/GenBank/DDBJ databases">
        <authorList>
            <person name="Clavel T."/>
            <person name="Strowig T."/>
        </authorList>
    </citation>
    <scope>NUCLEOTIDE SEQUENCE [LARGE SCALE GENOMIC DNA]</scope>
    <source>
        <strain evidence="3">DSM 100764</strain>
    </source>
</reference>
<name>A0A2V1ISD9_9BACT</name>
<dbReference type="NCBIfam" id="TIGR00057">
    <property type="entry name" value="L-threonylcarbamoyladenylate synthase"/>
    <property type="match status" value="1"/>
</dbReference>
<dbReference type="PANTHER" id="PTHR42828:SF3">
    <property type="entry name" value="THREONYLCARBAMOYL-AMP SYNTHASE"/>
    <property type="match status" value="1"/>
</dbReference>
<feature type="domain" description="YrdC-like" evidence="1">
    <location>
        <begin position="13"/>
        <end position="200"/>
    </location>
</feature>
<dbReference type="Pfam" id="PF01300">
    <property type="entry name" value="Sua5_yciO_yrdC"/>
    <property type="match status" value="1"/>
</dbReference>
<dbReference type="InterPro" id="IPR006070">
    <property type="entry name" value="Sua5-like_dom"/>
</dbReference>
<evidence type="ECO:0000313" key="3">
    <source>
        <dbReference type="Proteomes" id="UP000244925"/>
    </source>
</evidence>
<dbReference type="AlphaFoldDB" id="A0A2V1ISD9"/>
<evidence type="ECO:0000313" key="2">
    <source>
        <dbReference type="EMBL" id="PWB07601.1"/>
    </source>
</evidence>
<dbReference type="PANTHER" id="PTHR42828">
    <property type="entry name" value="DHBP SYNTHASE RIBB-LIKE ALPHA/BETA DOMAIN-CONTAINING PROTEIN"/>
    <property type="match status" value="1"/>
</dbReference>
<sequence>MIIERVYDSSINTKVIERAASLLDEGRLIAYPTDVNYAIGCHALRQASIDELCRLKGIDPRRQTLSVICNDMSQAAAYARIDNTAFRILRANLPGPFTFILPASTELPKVFKGRRSVGIRIPASPVARAIAEAIDAPLLSMTATDTDGTPLGEPDEVAVSYGDRSPIAMLIDAGSRRGDLTTVVDLTDPHSPEIIRQGAGQLI</sequence>
<dbReference type="Proteomes" id="UP000244925">
    <property type="component" value="Unassembled WGS sequence"/>
</dbReference>
<keyword evidence="3" id="KW-1185">Reference proteome</keyword>
<accession>A0A2V1ISD9</accession>
<dbReference type="GeneID" id="93425752"/>